<protein>
    <submittedName>
        <fullName evidence="2">Type II secretion system protein</fullName>
    </submittedName>
</protein>
<evidence type="ECO:0000256" key="1">
    <source>
        <dbReference type="SAM" id="Phobius"/>
    </source>
</evidence>
<dbReference type="InterPro" id="IPR012902">
    <property type="entry name" value="N_methyl_site"/>
</dbReference>
<dbReference type="Pfam" id="PF07963">
    <property type="entry name" value="N_methyl"/>
    <property type="match status" value="1"/>
</dbReference>
<keyword evidence="1" id="KW-0812">Transmembrane</keyword>
<gene>
    <name evidence="2" type="ORF">H9661_01565</name>
</gene>
<sequence>MKKRGFTLIEIIAVIGVLSVIFSIGIASIKQFKTRYKQIEISNFLYETIDMISYGKSYCASNDLSGNVKLINNNDYLQVYLIADNKVIKNIKIKEVLRIKPFDNEEEIRNINLRINEFGYVEPTTIKFINEKLEEFIITVQVGGNVILVKEGGS</sequence>
<accession>A0ABR8PPC6</accession>
<dbReference type="InterPro" id="IPR045584">
    <property type="entry name" value="Pilin-like"/>
</dbReference>
<dbReference type="EMBL" id="JACSRA010000002">
    <property type="protein sequence ID" value="MBD7910031.1"/>
    <property type="molecule type" value="Genomic_DNA"/>
</dbReference>
<evidence type="ECO:0000313" key="3">
    <source>
        <dbReference type="Proteomes" id="UP000627781"/>
    </source>
</evidence>
<comment type="caution">
    <text evidence="2">The sequence shown here is derived from an EMBL/GenBank/DDBJ whole genome shotgun (WGS) entry which is preliminary data.</text>
</comment>
<evidence type="ECO:0000313" key="2">
    <source>
        <dbReference type="EMBL" id="MBD7910031.1"/>
    </source>
</evidence>
<feature type="transmembrane region" description="Helical" evidence="1">
    <location>
        <begin position="6"/>
        <end position="29"/>
    </location>
</feature>
<dbReference type="SUPFAM" id="SSF54523">
    <property type="entry name" value="Pili subunits"/>
    <property type="match status" value="1"/>
</dbReference>
<organism evidence="2 3">
    <name type="scientific">Clostridium cibarium</name>
    <dbReference type="NCBI Taxonomy" id="2762247"/>
    <lineage>
        <taxon>Bacteria</taxon>
        <taxon>Bacillati</taxon>
        <taxon>Bacillota</taxon>
        <taxon>Clostridia</taxon>
        <taxon>Eubacteriales</taxon>
        <taxon>Clostridiaceae</taxon>
        <taxon>Clostridium</taxon>
    </lineage>
</organism>
<keyword evidence="3" id="KW-1185">Reference proteome</keyword>
<dbReference type="Proteomes" id="UP000627781">
    <property type="component" value="Unassembled WGS sequence"/>
</dbReference>
<proteinExistence type="predicted"/>
<reference evidence="2 3" key="1">
    <citation type="submission" date="2020-08" db="EMBL/GenBank/DDBJ databases">
        <title>A Genomic Blueprint of the Chicken Gut Microbiome.</title>
        <authorList>
            <person name="Gilroy R."/>
            <person name="Ravi A."/>
            <person name="Getino M."/>
            <person name="Pursley I."/>
            <person name="Horton D.L."/>
            <person name="Alikhan N.-F."/>
            <person name="Baker D."/>
            <person name="Gharbi K."/>
            <person name="Hall N."/>
            <person name="Watson M."/>
            <person name="Adriaenssens E.M."/>
            <person name="Foster-Nyarko E."/>
            <person name="Jarju S."/>
            <person name="Secka A."/>
            <person name="Antonio M."/>
            <person name="Oren A."/>
            <person name="Chaudhuri R."/>
            <person name="La Ragione R.M."/>
            <person name="Hildebrand F."/>
            <person name="Pallen M.J."/>
        </authorList>
    </citation>
    <scope>NUCLEOTIDE SEQUENCE [LARGE SCALE GENOMIC DNA]</scope>
    <source>
        <strain evidence="2 3">Sa3CVN1</strain>
    </source>
</reference>
<name>A0ABR8PPC6_9CLOT</name>
<dbReference type="NCBIfam" id="TIGR02532">
    <property type="entry name" value="IV_pilin_GFxxxE"/>
    <property type="match status" value="1"/>
</dbReference>
<keyword evidence="1" id="KW-0472">Membrane</keyword>
<dbReference type="RefSeq" id="WP_191767535.1">
    <property type="nucleotide sequence ID" value="NZ_JACSRA010000002.1"/>
</dbReference>
<keyword evidence="1" id="KW-1133">Transmembrane helix</keyword>